<feature type="domain" description="AMP-dependent synthetase/ligase" evidence="2">
    <location>
        <begin position="21"/>
        <end position="353"/>
    </location>
</feature>
<dbReference type="GO" id="GO:0044550">
    <property type="term" value="P:secondary metabolite biosynthetic process"/>
    <property type="evidence" value="ECO:0007669"/>
    <property type="project" value="TreeGrafter"/>
</dbReference>
<dbReference type="GO" id="GO:0016878">
    <property type="term" value="F:acid-thiol ligase activity"/>
    <property type="evidence" value="ECO:0007669"/>
    <property type="project" value="TreeGrafter"/>
</dbReference>
<accession>A0A7C9VTJ2</accession>
<sequence length="489" mass="52563">MSRVDNAAFALAAHADRSSWSSRPAYLVGDETWSHGQIHDLAARAAGVLYDRSVRKGDHVLLAAPDGVAWVVAFLAITRLGAVAVLVNPELTEADHRLLLADCGARACVTDAALEDRFSGRGWIDVDHLLDLAWTTAAGPVADVTATSPLYVQYTSGTTGKPKGVVHAHKDLALYGTTVGRDVLRIGIGDVALSVSKMFWAYGFGNALVFPLHSGSSAVLTPHRPGADEFVELIARHRVNLLYSVPSSYAALASTRTHSALSSLRAAVSAGEPMPEALDARLRDGLGIEVFEQIGSTEAGHAFCANGIGDNVPGTLGRPVPGWEVQVRDAQGFPTRGDGELWVRGPTLFSHYLNQPELTSSTLVDGWLTTHDRVRLNSNGTLSHLGRTDDMEMVGGISLSPLEIEKVLAAHPLVREAAVAAVLDHHEASRLRAFVVPARHTPGLEDELITWTRSRLPAFKVPRTVRLVPQLPRTATGKLRRHVVRTGSW</sequence>
<dbReference type="InterPro" id="IPR020845">
    <property type="entry name" value="AMP-binding_CS"/>
</dbReference>
<dbReference type="PANTHER" id="PTHR43352:SF1">
    <property type="entry name" value="ANTHRANILATE--COA LIGASE"/>
    <property type="match status" value="1"/>
</dbReference>
<evidence type="ECO:0000256" key="1">
    <source>
        <dbReference type="ARBA" id="ARBA00022598"/>
    </source>
</evidence>
<keyword evidence="1" id="KW-0436">Ligase</keyword>
<dbReference type="InterPro" id="IPR000873">
    <property type="entry name" value="AMP-dep_synth/lig_dom"/>
</dbReference>
<dbReference type="InterPro" id="IPR045851">
    <property type="entry name" value="AMP-bd_C_sf"/>
</dbReference>
<dbReference type="PANTHER" id="PTHR43352">
    <property type="entry name" value="ACETYL-COA SYNTHETASE"/>
    <property type="match status" value="1"/>
</dbReference>
<dbReference type="InterPro" id="IPR025110">
    <property type="entry name" value="AMP-bd_C"/>
</dbReference>
<feature type="domain" description="AMP-binding enzyme C-terminal" evidence="3">
    <location>
        <begin position="403"/>
        <end position="478"/>
    </location>
</feature>
<dbReference type="Pfam" id="PF13193">
    <property type="entry name" value="AMP-binding_C"/>
    <property type="match status" value="1"/>
</dbReference>
<dbReference type="PROSITE" id="PS00455">
    <property type="entry name" value="AMP_BINDING"/>
    <property type="match status" value="1"/>
</dbReference>
<evidence type="ECO:0000259" key="2">
    <source>
        <dbReference type="Pfam" id="PF00501"/>
    </source>
</evidence>
<name>A0A7C9VTJ2_9PSEU</name>
<comment type="caution">
    <text evidence="4">The sequence shown here is derived from an EMBL/GenBank/DDBJ whole genome shotgun (WGS) entry which is preliminary data.</text>
</comment>
<evidence type="ECO:0000313" key="4">
    <source>
        <dbReference type="EMBL" id="NGY64154.1"/>
    </source>
</evidence>
<reference evidence="4 5" key="1">
    <citation type="submission" date="2020-03" db="EMBL/GenBank/DDBJ databases">
        <title>Isolation and identification of active actinomycetes.</title>
        <authorList>
            <person name="Sun X."/>
        </authorList>
    </citation>
    <scope>NUCLEOTIDE SEQUENCE [LARGE SCALE GENOMIC DNA]</scope>
    <source>
        <strain evidence="4 5">NEAU-D13</strain>
    </source>
</reference>
<dbReference type="AlphaFoldDB" id="A0A7C9VTJ2"/>
<gene>
    <name evidence="4" type="ORF">G7043_35110</name>
</gene>
<dbReference type="Gene3D" id="3.30.300.30">
    <property type="match status" value="1"/>
</dbReference>
<evidence type="ECO:0000259" key="3">
    <source>
        <dbReference type="Pfam" id="PF13193"/>
    </source>
</evidence>
<proteinExistence type="predicted"/>
<dbReference type="RefSeq" id="WP_166052974.1">
    <property type="nucleotide sequence ID" value="NZ_JAAMPJ010000012.1"/>
</dbReference>
<dbReference type="InterPro" id="IPR042099">
    <property type="entry name" value="ANL_N_sf"/>
</dbReference>
<organism evidence="4 5">
    <name type="scientific">Lentzea alba</name>
    <dbReference type="NCBI Taxonomy" id="2714351"/>
    <lineage>
        <taxon>Bacteria</taxon>
        <taxon>Bacillati</taxon>
        <taxon>Actinomycetota</taxon>
        <taxon>Actinomycetes</taxon>
        <taxon>Pseudonocardiales</taxon>
        <taxon>Pseudonocardiaceae</taxon>
        <taxon>Lentzea</taxon>
    </lineage>
</organism>
<dbReference type="Proteomes" id="UP000481360">
    <property type="component" value="Unassembled WGS sequence"/>
</dbReference>
<dbReference type="Pfam" id="PF00501">
    <property type="entry name" value="AMP-binding"/>
    <property type="match status" value="1"/>
</dbReference>
<dbReference type="Gene3D" id="3.40.50.12780">
    <property type="entry name" value="N-terminal domain of ligase-like"/>
    <property type="match status" value="1"/>
</dbReference>
<evidence type="ECO:0000313" key="5">
    <source>
        <dbReference type="Proteomes" id="UP000481360"/>
    </source>
</evidence>
<keyword evidence="5" id="KW-1185">Reference proteome</keyword>
<protein>
    <submittedName>
        <fullName evidence="4">AMP-binding protein</fullName>
    </submittedName>
</protein>
<dbReference type="SUPFAM" id="SSF56801">
    <property type="entry name" value="Acetyl-CoA synthetase-like"/>
    <property type="match status" value="1"/>
</dbReference>
<dbReference type="EMBL" id="JAAMPJ010000012">
    <property type="protein sequence ID" value="NGY64154.1"/>
    <property type="molecule type" value="Genomic_DNA"/>
</dbReference>